<accession>A0ABS8CVM5</accession>
<sequence length="214" mass="23442">MKRFRKVLIVLLAILVPVSIGFGFNFFNSKSSDSVENQAMTVAGTLTVNQISEAQNLVPGDKICKGVTMDIKSSAVSLLRVKVDVYYAKVGSTEYTVTTDIAPIDNPGTNWLKGSDGYYYYTQGVKNGDTVTLASDGIYFNAAEDEADNKDEDSGINMNKYQGKKIKVVANAELIQAKYGVFKDAWGLDQNVDKDIYNKLLAVSNTENNTTKSE</sequence>
<reference evidence="1 2" key="1">
    <citation type="submission" date="2021-10" db="EMBL/GenBank/DDBJ databases">
        <title>Collection of gut derived symbiotic bacterial strains cultured from healthy donors.</title>
        <authorList>
            <person name="Lin H."/>
            <person name="Littmann E."/>
            <person name="Claire K."/>
            <person name="Pamer E."/>
        </authorList>
    </citation>
    <scope>NUCLEOTIDE SEQUENCE [LARGE SCALE GENOMIC DNA]</scope>
    <source>
        <strain evidence="1 2">MSK.17.68</strain>
    </source>
</reference>
<proteinExistence type="predicted"/>
<keyword evidence="2" id="KW-1185">Reference proteome</keyword>
<protein>
    <recommendedName>
        <fullName evidence="3">Alternate signal-mediated exported protein, CPF_0494 family</fullName>
    </recommendedName>
</protein>
<dbReference type="Proteomes" id="UP001299409">
    <property type="component" value="Unassembled WGS sequence"/>
</dbReference>
<evidence type="ECO:0008006" key="3">
    <source>
        <dbReference type="Google" id="ProtNLM"/>
    </source>
</evidence>
<gene>
    <name evidence="1" type="ORF">LIP50_04820</name>
</gene>
<name>A0ABS8CVM5_9FIRM</name>
<organism evidence="1 2">
    <name type="scientific">Intestinibacter bartlettii</name>
    <dbReference type="NCBI Taxonomy" id="261299"/>
    <lineage>
        <taxon>Bacteria</taxon>
        <taxon>Bacillati</taxon>
        <taxon>Bacillota</taxon>
        <taxon>Clostridia</taxon>
        <taxon>Peptostreptococcales</taxon>
        <taxon>Peptostreptococcaceae</taxon>
        <taxon>Intestinibacter</taxon>
    </lineage>
</organism>
<evidence type="ECO:0000313" key="2">
    <source>
        <dbReference type="Proteomes" id="UP001299409"/>
    </source>
</evidence>
<comment type="caution">
    <text evidence="1">The sequence shown here is derived from an EMBL/GenBank/DDBJ whole genome shotgun (WGS) entry which is preliminary data.</text>
</comment>
<dbReference type="RefSeq" id="WP_226914760.1">
    <property type="nucleotide sequence ID" value="NZ_BAABXU010000001.1"/>
</dbReference>
<evidence type="ECO:0000313" key="1">
    <source>
        <dbReference type="EMBL" id="MCB5445524.1"/>
    </source>
</evidence>
<dbReference type="EMBL" id="JAJBMB010000003">
    <property type="protein sequence ID" value="MCB5445524.1"/>
    <property type="molecule type" value="Genomic_DNA"/>
</dbReference>